<reference evidence="1" key="2">
    <citation type="submission" date="2021-03" db="UniProtKB">
        <authorList>
            <consortium name="EnsemblPlants"/>
        </authorList>
    </citation>
    <scope>IDENTIFICATION</scope>
</reference>
<dbReference type="Proteomes" id="UP000596660">
    <property type="component" value="Unplaced"/>
</dbReference>
<name>A0A803LMK1_CHEQI</name>
<reference evidence="1" key="1">
    <citation type="journal article" date="2017" name="Nature">
        <title>The genome of Chenopodium quinoa.</title>
        <authorList>
            <person name="Jarvis D.E."/>
            <person name="Ho Y.S."/>
            <person name="Lightfoot D.J."/>
            <person name="Schmoeckel S.M."/>
            <person name="Li B."/>
            <person name="Borm T.J.A."/>
            <person name="Ohyanagi H."/>
            <person name="Mineta K."/>
            <person name="Michell C.T."/>
            <person name="Saber N."/>
            <person name="Kharbatia N.M."/>
            <person name="Rupper R.R."/>
            <person name="Sharp A.R."/>
            <person name="Dally N."/>
            <person name="Boughton B.A."/>
            <person name="Woo Y.H."/>
            <person name="Gao G."/>
            <person name="Schijlen E.G.W.M."/>
            <person name="Guo X."/>
            <person name="Momin A.A."/>
            <person name="Negrao S."/>
            <person name="Al-Babili S."/>
            <person name="Gehring C."/>
            <person name="Roessner U."/>
            <person name="Jung C."/>
            <person name="Murphy K."/>
            <person name="Arold S.T."/>
            <person name="Gojobori T."/>
            <person name="van der Linden C.G."/>
            <person name="van Loo E.N."/>
            <person name="Jellen E.N."/>
            <person name="Maughan P.J."/>
            <person name="Tester M."/>
        </authorList>
    </citation>
    <scope>NUCLEOTIDE SEQUENCE [LARGE SCALE GENOMIC DNA]</scope>
    <source>
        <strain evidence="1">cv. PI 614886</strain>
    </source>
</reference>
<accession>A0A803LMK1</accession>
<organism evidence="1 2">
    <name type="scientific">Chenopodium quinoa</name>
    <name type="common">Quinoa</name>
    <dbReference type="NCBI Taxonomy" id="63459"/>
    <lineage>
        <taxon>Eukaryota</taxon>
        <taxon>Viridiplantae</taxon>
        <taxon>Streptophyta</taxon>
        <taxon>Embryophyta</taxon>
        <taxon>Tracheophyta</taxon>
        <taxon>Spermatophyta</taxon>
        <taxon>Magnoliopsida</taxon>
        <taxon>eudicotyledons</taxon>
        <taxon>Gunneridae</taxon>
        <taxon>Pentapetalae</taxon>
        <taxon>Caryophyllales</taxon>
        <taxon>Chenopodiaceae</taxon>
        <taxon>Chenopodioideae</taxon>
        <taxon>Atripliceae</taxon>
        <taxon>Chenopodium</taxon>
    </lineage>
</organism>
<dbReference type="Gramene" id="AUR62015512-RA">
    <property type="protein sequence ID" value="AUR62015512-RA:cds"/>
    <property type="gene ID" value="AUR62015512"/>
</dbReference>
<dbReference type="KEGG" id="cqi:110689520"/>
<dbReference type="AlphaFoldDB" id="A0A803LMK1"/>
<dbReference type="EnsemblPlants" id="AUR62015512-RA">
    <property type="protein sequence ID" value="AUR62015512-RA:cds"/>
    <property type="gene ID" value="AUR62015512"/>
</dbReference>
<gene>
    <name evidence="1" type="primary">LOC110689520</name>
</gene>
<dbReference type="RefSeq" id="XP_021721993.1">
    <property type="nucleotide sequence ID" value="XM_021866301.1"/>
</dbReference>
<dbReference type="GeneID" id="110689520"/>
<evidence type="ECO:0000313" key="1">
    <source>
        <dbReference type="EnsemblPlants" id="AUR62015512-RA:cds"/>
    </source>
</evidence>
<protein>
    <submittedName>
        <fullName evidence="1">Uncharacterized protein</fullName>
    </submittedName>
</protein>
<proteinExistence type="predicted"/>
<evidence type="ECO:0000313" key="2">
    <source>
        <dbReference type="Proteomes" id="UP000596660"/>
    </source>
</evidence>
<sequence length="143" mass="16929">MEFVSTLWSIWLLRNNISFNNSLVSPRSIIKLAHHWKQRWDLGNNTKTCEQWGRMEDIVEADDMHQRSCSNQANDEPANQRYIIIIDGAWKKVDSKHSSAWRAAVGWVIKDRGIVIWAKVQFLLPHPVKLRLKRHKWLYKARV</sequence>
<keyword evidence="2" id="KW-1185">Reference proteome</keyword>